<keyword evidence="4" id="KW-1185">Reference proteome</keyword>
<dbReference type="PROSITE" id="PS00166">
    <property type="entry name" value="ENOYL_COA_HYDRATASE"/>
    <property type="match status" value="1"/>
</dbReference>
<comment type="similarity">
    <text evidence="1 2">Belongs to the enoyl-CoA hydratase/isomerase family.</text>
</comment>
<evidence type="ECO:0000256" key="2">
    <source>
        <dbReference type="RuleBase" id="RU003707"/>
    </source>
</evidence>
<dbReference type="InterPro" id="IPR014748">
    <property type="entry name" value="Enoyl-CoA_hydra_C"/>
</dbReference>
<dbReference type="Gene3D" id="1.10.12.10">
    <property type="entry name" value="Lyase 2-enoyl-coa Hydratase, Chain A, domain 2"/>
    <property type="match status" value="1"/>
</dbReference>
<dbReference type="SUPFAM" id="SSF52096">
    <property type="entry name" value="ClpP/crotonase"/>
    <property type="match status" value="1"/>
</dbReference>
<keyword evidence="3" id="KW-0413">Isomerase</keyword>
<evidence type="ECO:0000256" key="1">
    <source>
        <dbReference type="ARBA" id="ARBA00005254"/>
    </source>
</evidence>
<dbReference type="EC" id="5.3.3.18" evidence="3"/>
<accession>A0ABT9XMV4</accession>
<dbReference type="CDD" id="cd06558">
    <property type="entry name" value="crotonase-like"/>
    <property type="match status" value="1"/>
</dbReference>
<dbReference type="PANTHER" id="PTHR43459:SF1">
    <property type="entry name" value="EG:BACN32G11.4 PROTEIN"/>
    <property type="match status" value="1"/>
</dbReference>
<evidence type="ECO:0000313" key="3">
    <source>
        <dbReference type="EMBL" id="MDQ0191026.1"/>
    </source>
</evidence>
<proteinExistence type="inferred from homology"/>
<dbReference type="EMBL" id="JAUSTP010000029">
    <property type="protein sequence ID" value="MDQ0191026.1"/>
    <property type="molecule type" value="Genomic_DNA"/>
</dbReference>
<reference evidence="3 4" key="1">
    <citation type="submission" date="2023-07" db="EMBL/GenBank/DDBJ databases">
        <title>Genomic Encyclopedia of Type Strains, Phase IV (KMG-IV): sequencing the most valuable type-strain genomes for metagenomic binning, comparative biology and taxonomic classification.</title>
        <authorList>
            <person name="Goeker M."/>
        </authorList>
    </citation>
    <scope>NUCLEOTIDE SEQUENCE [LARGE SCALE GENOMIC DNA]</scope>
    <source>
        <strain evidence="3 4">DSM 4006</strain>
    </source>
</reference>
<dbReference type="InterPro" id="IPR018376">
    <property type="entry name" value="Enoyl-CoA_hyd/isom_CS"/>
</dbReference>
<evidence type="ECO:0000313" key="4">
    <source>
        <dbReference type="Proteomes" id="UP001232973"/>
    </source>
</evidence>
<organism evidence="3 4">
    <name type="scientific">Alicyclobacillus cycloheptanicus</name>
    <dbReference type="NCBI Taxonomy" id="1457"/>
    <lineage>
        <taxon>Bacteria</taxon>
        <taxon>Bacillati</taxon>
        <taxon>Bacillota</taxon>
        <taxon>Bacilli</taxon>
        <taxon>Bacillales</taxon>
        <taxon>Alicyclobacillaceae</taxon>
        <taxon>Alicyclobacillus</taxon>
    </lineage>
</organism>
<protein>
    <submittedName>
        <fullName evidence="3">2-(1,2-epoxy-1,2-dihydrophenyl)acetyl-CoA isomerase</fullName>
        <ecNumber evidence="3">5.3.3.18</ecNumber>
    </submittedName>
</protein>
<dbReference type="Gene3D" id="3.90.226.10">
    <property type="entry name" value="2-enoyl-CoA Hydratase, Chain A, domain 1"/>
    <property type="match status" value="1"/>
</dbReference>
<dbReference type="PANTHER" id="PTHR43459">
    <property type="entry name" value="ENOYL-COA HYDRATASE"/>
    <property type="match status" value="1"/>
</dbReference>
<comment type="caution">
    <text evidence="3">The sequence shown here is derived from an EMBL/GenBank/DDBJ whole genome shotgun (WGS) entry which is preliminary data.</text>
</comment>
<sequence>MEFQEVLYQVDGGVATVTLNRAEAMNALTRQLRKDLVAALGEAAADANVRAVLLTGAGRGFCVGQDVKELSEDYAKEGPEMGRLVETEYIPIVKALRTMPKPTVALVNGPAVGGGLALALAADFRVITEKSVLNPVFVKVGLAPDSGVSFYLSRMIGFARAVSVTLRGQGISPAEQVALGLASRVNATLEEAQAEAKALLDELANGPTEAYVRIRQLFDQTASLSFEDALVVEKNVQDDLAHTADHMEAVQAFLERRPPNFTGR</sequence>
<dbReference type="Proteomes" id="UP001232973">
    <property type="component" value="Unassembled WGS sequence"/>
</dbReference>
<dbReference type="Pfam" id="PF00378">
    <property type="entry name" value="ECH_1"/>
    <property type="match status" value="1"/>
</dbReference>
<dbReference type="InterPro" id="IPR001753">
    <property type="entry name" value="Enoyl-CoA_hydra/iso"/>
</dbReference>
<dbReference type="GO" id="GO:0016853">
    <property type="term" value="F:isomerase activity"/>
    <property type="evidence" value="ECO:0007669"/>
    <property type="project" value="UniProtKB-KW"/>
</dbReference>
<dbReference type="InterPro" id="IPR029045">
    <property type="entry name" value="ClpP/crotonase-like_dom_sf"/>
</dbReference>
<name>A0ABT9XMV4_9BACL</name>
<gene>
    <name evidence="3" type="ORF">J2S03_002893</name>
</gene>
<dbReference type="RefSeq" id="WP_274455608.1">
    <property type="nucleotide sequence ID" value="NZ_CP067097.1"/>
</dbReference>